<name>A0ABN7X7T4_GIGMA</name>
<proteinExistence type="predicted"/>
<organism evidence="1 2">
    <name type="scientific">Gigaspora margarita</name>
    <dbReference type="NCBI Taxonomy" id="4874"/>
    <lineage>
        <taxon>Eukaryota</taxon>
        <taxon>Fungi</taxon>
        <taxon>Fungi incertae sedis</taxon>
        <taxon>Mucoromycota</taxon>
        <taxon>Glomeromycotina</taxon>
        <taxon>Glomeromycetes</taxon>
        <taxon>Diversisporales</taxon>
        <taxon>Gigasporaceae</taxon>
        <taxon>Gigaspora</taxon>
    </lineage>
</organism>
<protein>
    <submittedName>
        <fullName evidence="1">1056_t:CDS:1</fullName>
    </submittedName>
</protein>
<sequence>KHIKKAYEDIQNFGINNIIHPGKPNFLNITVHLSWDYVQQIQLPYSSQQE</sequence>
<dbReference type="Proteomes" id="UP000789901">
    <property type="component" value="Unassembled WGS sequence"/>
</dbReference>
<evidence type="ECO:0000313" key="2">
    <source>
        <dbReference type="Proteomes" id="UP000789901"/>
    </source>
</evidence>
<keyword evidence="2" id="KW-1185">Reference proteome</keyword>
<comment type="caution">
    <text evidence="1">The sequence shown here is derived from an EMBL/GenBank/DDBJ whole genome shotgun (WGS) entry which is preliminary data.</text>
</comment>
<reference evidence="1 2" key="1">
    <citation type="submission" date="2021-06" db="EMBL/GenBank/DDBJ databases">
        <authorList>
            <person name="Kallberg Y."/>
            <person name="Tangrot J."/>
            <person name="Rosling A."/>
        </authorList>
    </citation>
    <scope>NUCLEOTIDE SEQUENCE [LARGE SCALE GENOMIC DNA]</scope>
    <source>
        <strain evidence="1 2">120-4 pot B 10/14</strain>
    </source>
</reference>
<feature type="non-terminal residue" evidence="1">
    <location>
        <position position="50"/>
    </location>
</feature>
<accession>A0ABN7X7T4</accession>
<evidence type="ECO:0000313" key="1">
    <source>
        <dbReference type="EMBL" id="CAG8850185.1"/>
    </source>
</evidence>
<gene>
    <name evidence="1" type="ORF">GMARGA_LOCUS40088</name>
</gene>
<dbReference type="EMBL" id="CAJVQB010099882">
    <property type="protein sequence ID" value="CAG8850185.1"/>
    <property type="molecule type" value="Genomic_DNA"/>
</dbReference>
<feature type="non-terminal residue" evidence="1">
    <location>
        <position position="1"/>
    </location>
</feature>